<protein>
    <submittedName>
        <fullName evidence="2">Bile acid:sodium symporter family protein</fullName>
    </submittedName>
</protein>
<feature type="transmembrane region" description="Helical" evidence="1">
    <location>
        <begin position="274"/>
        <end position="298"/>
    </location>
</feature>
<dbReference type="PANTHER" id="PTHR18640:SF5">
    <property type="entry name" value="SODIUM_BILE ACID COTRANSPORTER 7"/>
    <property type="match status" value="1"/>
</dbReference>
<evidence type="ECO:0000313" key="3">
    <source>
        <dbReference type="Proteomes" id="UP001230156"/>
    </source>
</evidence>
<dbReference type="Pfam" id="PF13593">
    <property type="entry name" value="SBF_like"/>
    <property type="match status" value="1"/>
</dbReference>
<dbReference type="PIRSF" id="PIRSF026166">
    <property type="entry name" value="UCP026166"/>
    <property type="match status" value="1"/>
</dbReference>
<keyword evidence="1" id="KW-0812">Transmembrane</keyword>
<evidence type="ECO:0000256" key="1">
    <source>
        <dbReference type="SAM" id="Phobius"/>
    </source>
</evidence>
<accession>A0ABU0YMQ0</accession>
<proteinExistence type="predicted"/>
<name>A0ABU0YMQ0_9PROT</name>
<keyword evidence="1" id="KW-0472">Membrane</keyword>
<keyword evidence="1" id="KW-1133">Transmembrane helix</keyword>
<dbReference type="InterPro" id="IPR038770">
    <property type="entry name" value="Na+/solute_symporter_sf"/>
</dbReference>
<dbReference type="Proteomes" id="UP001230156">
    <property type="component" value="Unassembled WGS sequence"/>
</dbReference>
<dbReference type="RefSeq" id="WP_379955729.1">
    <property type="nucleotide sequence ID" value="NZ_JAUYVI010000003.1"/>
</dbReference>
<comment type="caution">
    <text evidence="2">The sequence shown here is derived from an EMBL/GenBank/DDBJ whole genome shotgun (WGS) entry which is preliminary data.</text>
</comment>
<feature type="transmembrane region" description="Helical" evidence="1">
    <location>
        <begin position="101"/>
        <end position="121"/>
    </location>
</feature>
<organism evidence="2 3">
    <name type="scientific">Dongia sedimenti</name>
    <dbReference type="NCBI Taxonomy" id="3064282"/>
    <lineage>
        <taxon>Bacteria</taxon>
        <taxon>Pseudomonadati</taxon>
        <taxon>Pseudomonadota</taxon>
        <taxon>Alphaproteobacteria</taxon>
        <taxon>Rhodospirillales</taxon>
        <taxon>Dongiaceae</taxon>
        <taxon>Dongia</taxon>
    </lineage>
</organism>
<feature type="transmembrane region" description="Helical" evidence="1">
    <location>
        <begin position="30"/>
        <end position="47"/>
    </location>
</feature>
<evidence type="ECO:0000313" key="2">
    <source>
        <dbReference type="EMBL" id="MDQ7248276.1"/>
    </source>
</evidence>
<dbReference type="PANTHER" id="PTHR18640">
    <property type="entry name" value="SOLUTE CARRIER FAMILY 10 MEMBER 7"/>
    <property type="match status" value="1"/>
</dbReference>
<feature type="transmembrane region" description="Helical" evidence="1">
    <location>
        <begin position="232"/>
        <end position="253"/>
    </location>
</feature>
<dbReference type="EMBL" id="JAUYVI010000003">
    <property type="protein sequence ID" value="MDQ7248276.1"/>
    <property type="molecule type" value="Genomic_DNA"/>
</dbReference>
<keyword evidence="3" id="KW-1185">Reference proteome</keyword>
<feature type="transmembrane region" description="Helical" evidence="1">
    <location>
        <begin position="201"/>
        <end position="220"/>
    </location>
</feature>
<feature type="transmembrane region" description="Helical" evidence="1">
    <location>
        <begin position="128"/>
        <end position="151"/>
    </location>
</feature>
<feature type="transmembrane region" description="Helical" evidence="1">
    <location>
        <begin position="68"/>
        <end position="89"/>
    </location>
</feature>
<gene>
    <name evidence="2" type="ORF">Q8A70_11400</name>
</gene>
<sequence>MTRFLPDKFILSLLATVALASFLPATGEMAVIVGWASNIAIGLLFFLHGARLSREAVIGGLRQPKLHGAVLASTFLLFPMLGFGLQAAFPHLLAPQLWTGVLFVCTLSSTVQSSIAFTSIARGNVPAAVCAATASNLLGILITPLLVGLLLHKSGSAGGLDSALNIVVQLLLPFVAGQLLRSWIGGWAARHNKILGLVDRGSILLAVYSAFGAAVVEGIWHLFPLPQLGELVLVNAILLGLVLAITTFGSRLLGFARADEIVVVFCGSKKSLAAGIPMATVLFGASTVGVVLLPIMIFHQMQLMVCAVLARRYAAARSAITNAVPVAAE</sequence>
<reference evidence="3" key="1">
    <citation type="submission" date="2023-08" db="EMBL/GenBank/DDBJ databases">
        <title>Rhodospirillaceae gen. nov., a novel taxon isolated from the Yangtze River Yuezi River estuary sludge.</title>
        <authorList>
            <person name="Ruan L."/>
        </authorList>
    </citation>
    <scope>NUCLEOTIDE SEQUENCE [LARGE SCALE GENOMIC DNA]</scope>
    <source>
        <strain evidence="3">R-7</strain>
    </source>
</reference>
<feature type="transmembrane region" description="Helical" evidence="1">
    <location>
        <begin position="163"/>
        <end position="180"/>
    </location>
</feature>
<dbReference type="Gene3D" id="1.20.1530.20">
    <property type="match status" value="1"/>
</dbReference>
<dbReference type="InterPro" id="IPR016833">
    <property type="entry name" value="Put_Na-Bile_cotransptr"/>
</dbReference>